<dbReference type="Gene3D" id="1.10.10.10">
    <property type="entry name" value="Winged helix-like DNA-binding domain superfamily/Winged helix DNA-binding domain"/>
    <property type="match status" value="1"/>
</dbReference>
<reference evidence="5 6" key="1">
    <citation type="submission" date="2015-12" db="EMBL/GenBank/DDBJ databases">
        <title>Haloprofundus marisrubri gen. nov., sp. nov., an extremely halophilic archaeon isolated from the Discovery deep brine-seawater interface in the Red Sea.</title>
        <authorList>
            <person name="Zhang G."/>
            <person name="Stingl U."/>
            <person name="Rashid M."/>
        </authorList>
    </citation>
    <scope>NUCLEOTIDE SEQUENCE [LARGE SCALE GENOMIC DNA]</scope>
    <source>
        <strain evidence="5 6">SB9</strain>
    </source>
</reference>
<comment type="caution">
    <text evidence="5">The sequence shown here is derived from an EMBL/GenBank/DDBJ whole genome shotgun (WGS) entry which is preliminary data.</text>
</comment>
<dbReference type="AlphaFoldDB" id="A0A0W1RE68"/>
<keyword evidence="6" id="KW-1185">Reference proteome</keyword>
<dbReference type="PANTHER" id="PTHR34236">
    <property type="entry name" value="DIMETHYL SULFOXIDE REDUCTASE TRANSCRIPTIONAL ACTIVATOR"/>
    <property type="match status" value="1"/>
</dbReference>
<accession>A0A0W1RE68</accession>
<keyword evidence="2" id="KW-0804">Transcription</keyword>
<dbReference type="STRING" id="1514971.AUR64_03650"/>
<dbReference type="PANTHER" id="PTHR34236:SF1">
    <property type="entry name" value="DIMETHYL SULFOXIDE REDUCTASE TRANSCRIPTIONAL ACTIVATOR"/>
    <property type="match status" value="1"/>
</dbReference>
<evidence type="ECO:0000256" key="2">
    <source>
        <dbReference type="ARBA" id="ARBA00023163"/>
    </source>
</evidence>
<evidence type="ECO:0000259" key="4">
    <source>
        <dbReference type="Pfam" id="PF24278"/>
    </source>
</evidence>
<keyword evidence="1" id="KW-0805">Transcription regulation</keyword>
<evidence type="ECO:0000313" key="6">
    <source>
        <dbReference type="Proteomes" id="UP000054387"/>
    </source>
</evidence>
<dbReference type="EMBL" id="LOPU01000004">
    <property type="protein sequence ID" value="KTG11363.1"/>
    <property type="molecule type" value="Genomic_DNA"/>
</dbReference>
<sequence>MRYLTARLVPKDQGVFHPLGNELSEEPSIRREAIHHAEHLDDGTVVLLAEASGNRSRYEEIMTASSYVDDFLIAGEKQWVSVSRFAPTNAIHRALERQRDAGVVVDMPIRFTTDGSMEITYLGSDVAFRQLFEATTEMEDVPLRFEVVETGDYEPGETSLVSSLTTRQRKVVETAVETGYYRSPREASLEEVADAVGITPSTVSEHLRKIESHVFSTLFG</sequence>
<dbReference type="Pfam" id="PF04967">
    <property type="entry name" value="HTH_10"/>
    <property type="match status" value="1"/>
</dbReference>
<dbReference type="OrthoDB" id="27447at2157"/>
<organism evidence="5 6">
    <name type="scientific">Haloprofundus marisrubri</name>
    <dbReference type="NCBI Taxonomy" id="1514971"/>
    <lineage>
        <taxon>Archaea</taxon>
        <taxon>Methanobacteriati</taxon>
        <taxon>Methanobacteriota</taxon>
        <taxon>Stenosarchaea group</taxon>
        <taxon>Halobacteria</taxon>
        <taxon>Halobacteriales</taxon>
        <taxon>Haloferacaceae</taxon>
        <taxon>Haloprofundus</taxon>
    </lineage>
</organism>
<evidence type="ECO:0000259" key="3">
    <source>
        <dbReference type="Pfam" id="PF04967"/>
    </source>
</evidence>
<evidence type="ECO:0000313" key="5">
    <source>
        <dbReference type="EMBL" id="KTG11363.1"/>
    </source>
</evidence>
<dbReference type="InterPro" id="IPR056493">
    <property type="entry name" value="HVO_0513_N"/>
</dbReference>
<dbReference type="RefSeq" id="WP_058580095.1">
    <property type="nucleotide sequence ID" value="NZ_LOPU01000004.1"/>
</dbReference>
<dbReference type="InterPro" id="IPR036388">
    <property type="entry name" value="WH-like_DNA-bd_sf"/>
</dbReference>
<proteinExistence type="predicted"/>
<dbReference type="InterPro" id="IPR007050">
    <property type="entry name" value="HTH_bacterioopsin"/>
</dbReference>
<feature type="domain" description="HVO-0513-like N-terminal" evidence="4">
    <location>
        <begin position="17"/>
        <end position="153"/>
    </location>
</feature>
<gene>
    <name evidence="5" type="ORF">AUR64_03650</name>
</gene>
<dbReference type="Pfam" id="PF24278">
    <property type="entry name" value="HVO_0513_N"/>
    <property type="match status" value="1"/>
</dbReference>
<protein>
    <submittedName>
        <fullName evidence="5">Bacterio-opsin activator</fullName>
    </submittedName>
</protein>
<feature type="domain" description="HTH bat-type" evidence="3">
    <location>
        <begin position="164"/>
        <end position="215"/>
    </location>
</feature>
<evidence type="ECO:0000256" key="1">
    <source>
        <dbReference type="ARBA" id="ARBA00023015"/>
    </source>
</evidence>
<dbReference type="Proteomes" id="UP000054387">
    <property type="component" value="Unassembled WGS sequence"/>
</dbReference>
<name>A0A0W1RE68_9EURY</name>